<proteinExistence type="predicted"/>
<evidence type="ECO:0000256" key="1">
    <source>
        <dbReference type="SAM" id="MobiDB-lite"/>
    </source>
</evidence>
<gene>
    <name evidence="2" type="ORF">EEDITHA_LOCUS15178</name>
</gene>
<dbReference type="EMBL" id="CAKOGL010000022">
    <property type="protein sequence ID" value="CAH2100294.1"/>
    <property type="molecule type" value="Genomic_DNA"/>
</dbReference>
<organism evidence="2 3">
    <name type="scientific">Euphydryas editha</name>
    <name type="common">Edith's checkerspot</name>
    <dbReference type="NCBI Taxonomy" id="104508"/>
    <lineage>
        <taxon>Eukaryota</taxon>
        <taxon>Metazoa</taxon>
        <taxon>Ecdysozoa</taxon>
        <taxon>Arthropoda</taxon>
        <taxon>Hexapoda</taxon>
        <taxon>Insecta</taxon>
        <taxon>Pterygota</taxon>
        <taxon>Neoptera</taxon>
        <taxon>Endopterygota</taxon>
        <taxon>Lepidoptera</taxon>
        <taxon>Glossata</taxon>
        <taxon>Ditrysia</taxon>
        <taxon>Papilionoidea</taxon>
        <taxon>Nymphalidae</taxon>
        <taxon>Nymphalinae</taxon>
        <taxon>Euphydryas</taxon>
    </lineage>
</organism>
<reference evidence="2" key="1">
    <citation type="submission" date="2022-03" db="EMBL/GenBank/DDBJ databases">
        <authorList>
            <person name="Tunstrom K."/>
        </authorList>
    </citation>
    <scope>NUCLEOTIDE SEQUENCE</scope>
</reference>
<keyword evidence="3" id="KW-1185">Reference proteome</keyword>
<dbReference type="Proteomes" id="UP001153954">
    <property type="component" value="Unassembled WGS sequence"/>
</dbReference>
<sequence length="200" mass="22449">MSNKDLPGPSGLGGAAKFSSPKKKRAKKSAMSSLEKTVLINIYKLVNETWPENEFIYRKDIAKKTAETAGVSLSTVYKVLKEYTNEKRVRSPIPAPKRLTKVKQLDEIDLRHTKSKVWQDLSIQSTREARREGLSTGLKAPSGKGKRLIILHIGSEDGFLNGGELIFASKKGEGDYHQEMNAKMFEEWFSKILKKLSPIL</sequence>
<comment type="caution">
    <text evidence="2">The sequence shown here is derived from an EMBL/GenBank/DDBJ whole genome shotgun (WGS) entry which is preliminary data.</text>
</comment>
<accession>A0AAU9UKQ5</accession>
<evidence type="ECO:0000313" key="2">
    <source>
        <dbReference type="EMBL" id="CAH2100294.1"/>
    </source>
</evidence>
<dbReference type="PANTHER" id="PTHR33939">
    <property type="entry name" value="PROTEIN CBG22215"/>
    <property type="match status" value="1"/>
</dbReference>
<protein>
    <submittedName>
        <fullName evidence="2">Uncharacterized protein</fullName>
    </submittedName>
</protein>
<dbReference type="AlphaFoldDB" id="A0AAU9UKQ5"/>
<evidence type="ECO:0000313" key="3">
    <source>
        <dbReference type="Proteomes" id="UP001153954"/>
    </source>
</evidence>
<dbReference type="PANTHER" id="PTHR33939:SF1">
    <property type="entry name" value="DUF4371 DOMAIN-CONTAINING PROTEIN"/>
    <property type="match status" value="1"/>
</dbReference>
<name>A0AAU9UKQ5_EUPED</name>
<feature type="region of interest" description="Disordered" evidence="1">
    <location>
        <begin position="1"/>
        <end position="30"/>
    </location>
</feature>